<evidence type="ECO:0000256" key="7">
    <source>
        <dbReference type="ARBA" id="ARBA00023209"/>
    </source>
</evidence>
<organism evidence="11 12">
    <name type="scientific">Acidihalobacter ferrooxydans</name>
    <dbReference type="NCBI Taxonomy" id="1765967"/>
    <lineage>
        <taxon>Bacteria</taxon>
        <taxon>Pseudomonadati</taxon>
        <taxon>Pseudomonadota</taxon>
        <taxon>Gammaproteobacteria</taxon>
        <taxon>Chromatiales</taxon>
        <taxon>Ectothiorhodospiraceae</taxon>
        <taxon>Acidihalobacter</taxon>
    </lineage>
</organism>
<evidence type="ECO:0000256" key="8">
    <source>
        <dbReference type="ARBA" id="ARBA00023239"/>
    </source>
</evidence>
<gene>
    <name evidence="11" type="ORF">BW247_10850</name>
</gene>
<dbReference type="GO" id="GO:0004609">
    <property type="term" value="F:phosphatidylserine decarboxylase activity"/>
    <property type="evidence" value="ECO:0007669"/>
    <property type="project" value="InterPro"/>
</dbReference>
<keyword evidence="12" id="KW-1185">Reference proteome</keyword>
<evidence type="ECO:0000313" key="12">
    <source>
        <dbReference type="Proteomes" id="UP000243807"/>
    </source>
</evidence>
<evidence type="ECO:0000256" key="10">
    <source>
        <dbReference type="ARBA" id="ARBA00023317"/>
    </source>
</evidence>
<evidence type="ECO:0000313" key="11">
    <source>
        <dbReference type="EMBL" id="APZ44676.1"/>
    </source>
</evidence>
<keyword evidence="8" id="KW-0456">Lyase</keyword>
<keyword evidence="6" id="KW-0865">Zymogen</keyword>
<keyword evidence="3" id="KW-0210">Decarboxylase</keyword>
<keyword evidence="2" id="KW-0444">Lipid biosynthesis</keyword>
<evidence type="ECO:0000256" key="2">
    <source>
        <dbReference type="ARBA" id="ARBA00022516"/>
    </source>
</evidence>
<keyword evidence="1" id="KW-1003">Cell membrane</keyword>
<dbReference type="GO" id="GO:0008654">
    <property type="term" value="P:phospholipid biosynthetic process"/>
    <property type="evidence" value="ECO:0007669"/>
    <property type="project" value="UniProtKB-KW"/>
</dbReference>
<dbReference type="PANTHER" id="PTHR35809">
    <property type="entry name" value="ARCHAETIDYLSERINE DECARBOXYLASE PROENZYME-RELATED"/>
    <property type="match status" value="1"/>
</dbReference>
<dbReference type="Proteomes" id="UP000243807">
    <property type="component" value="Chromosome"/>
</dbReference>
<evidence type="ECO:0000256" key="4">
    <source>
        <dbReference type="ARBA" id="ARBA00023098"/>
    </source>
</evidence>
<keyword evidence="4" id="KW-0443">Lipid metabolism</keyword>
<accession>A0A1P8ULF5</accession>
<reference evidence="11 12" key="1">
    <citation type="submission" date="2017-01" db="EMBL/GenBank/DDBJ databases">
        <title>Draft sequence of Acidihalobacter ferrooxidans strain DSM 14175 (strain V8).</title>
        <authorList>
            <person name="Khaleque H.N."/>
            <person name="Ramsay J.P."/>
            <person name="Murphy R.J.T."/>
            <person name="Kaksonen A.H."/>
            <person name="Boxall N.J."/>
            <person name="Watkin E.L.J."/>
        </authorList>
    </citation>
    <scope>NUCLEOTIDE SEQUENCE [LARGE SCALE GENOMIC DNA]</scope>
    <source>
        <strain evidence="11 12">V8</strain>
    </source>
</reference>
<keyword evidence="7" id="KW-0594">Phospholipid biosynthesis</keyword>
<dbReference type="Pfam" id="PF02666">
    <property type="entry name" value="PS_Dcarbxylase"/>
    <property type="match status" value="1"/>
</dbReference>
<evidence type="ECO:0000256" key="9">
    <source>
        <dbReference type="ARBA" id="ARBA00023264"/>
    </source>
</evidence>
<name>A0A1P8ULF5_9GAMM</name>
<dbReference type="KEGG" id="afy:BW247_10850"/>
<dbReference type="STRING" id="1765967.BW247_10850"/>
<evidence type="ECO:0000256" key="1">
    <source>
        <dbReference type="ARBA" id="ARBA00022475"/>
    </source>
</evidence>
<dbReference type="RefSeq" id="WP_076838552.1">
    <property type="nucleotide sequence ID" value="NZ_CP019434.1"/>
</dbReference>
<dbReference type="EMBL" id="CP019434">
    <property type="protein sequence ID" value="APZ44676.1"/>
    <property type="molecule type" value="Genomic_DNA"/>
</dbReference>
<protein>
    <submittedName>
        <fullName evidence="11">Phosphatidylserine decarboxylase</fullName>
    </submittedName>
</protein>
<keyword evidence="5" id="KW-0472">Membrane</keyword>
<dbReference type="InterPro" id="IPR033175">
    <property type="entry name" value="PSD-A"/>
</dbReference>
<evidence type="ECO:0000256" key="3">
    <source>
        <dbReference type="ARBA" id="ARBA00022793"/>
    </source>
</evidence>
<evidence type="ECO:0000256" key="6">
    <source>
        <dbReference type="ARBA" id="ARBA00023145"/>
    </source>
</evidence>
<keyword evidence="10" id="KW-0670">Pyruvate</keyword>
<keyword evidence="9" id="KW-1208">Phospholipid metabolism</keyword>
<dbReference type="OrthoDB" id="5958899at2"/>
<dbReference type="AlphaFoldDB" id="A0A1P8ULF5"/>
<dbReference type="PANTHER" id="PTHR35809:SF1">
    <property type="entry name" value="ARCHAETIDYLSERINE DECARBOXYLASE PROENZYME-RELATED"/>
    <property type="match status" value="1"/>
</dbReference>
<sequence length="226" mass="25373">MPALLILAACAVVLLLWAWHFPHPSPLIRPLLPAKRRWPEAQIRQWLATDRVARGFRHFFERDPERRVPSEPGLLAPADGLITSLDVRDDIRYVVIALSFWDVHVQRSPCDGVIEAVEEQGDTFMDGEGREFAFLRAKTCPVQKRVRIRSTRGLIALRLITSLAARRIEVWYEPGTTVVRGQRLGRILLGSTVVLEMPAQWPCTITVGQRVCAGETLVEPAQAGVA</sequence>
<evidence type="ECO:0000256" key="5">
    <source>
        <dbReference type="ARBA" id="ARBA00023136"/>
    </source>
</evidence>
<dbReference type="InterPro" id="IPR003817">
    <property type="entry name" value="PS_Dcarbxylase"/>
</dbReference>
<proteinExistence type="predicted"/>